<feature type="region of interest" description="Disordered" evidence="2">
    <location>
        <begin position="1"/>
        <end position="59"/>
    </location>
</feature>
<accession>A0ABD1Y8C5</accession>
<evidence type="ECO:0000256" key="2">
    <source>
        <dbReference type="SAM" id="MobiDB-lite"/>
    </source>
</evidence>
<reference evidence="3 4" key="1">
    <citation type="submission" date="2024-09" db="EMBL/GenBank/DDBJ databases">
        <title>Chromosome-scale assembly of Riccia fluitans.</title>
        <authorList>
            <person name="Paukszto L."/>
            <person name="Sawicki J."/>
            <person name="Karawczyk K."/>
            <person name="Piernik-Szablinska J."/>
            <person name="Szczecinska M."/>
            <person name="Mazdziarz M."/>
        </authorList>
    </citation>
    <scope>NUCLEOTIDE SEQUENCE [LARGE SCALE GENOMIC DNA]</scope>
    <source>
        <strain evidence="3">Rf_01</strain>
        <tissue evidence="3">Aerial parts of the thallus</tissue>
    </source>
</reference>
<name>A0ABD1Y8C5_9MARC</name>
<keyword evidence="4" id="KW-1185">Reference proteome</keyword>
<organism evidence="3 4">
    <name type="scientific">Riccia fluitans</name>
    <dbReference type="NCBI Taxonomy" id="41844"/>
    <lineage>
        <taxon>Eukaryota</taxon>
        <taxon>Viridiplantae</taxon>
        <taxon>Streptophyta</taxon>
        <taxon>Embryophyta</taxon>
        <taxon>Marchantiophyta</taxon>
        <taxon>Marchantiopsida</taxon>
        <taxon>Marchantiidae</taxon>
        <taxon>Marchantiales</taxon>
        <taxon>Ricciaceae</taxon>
        <taxon>Riccia</taxon>
    </lineage>
</organism>
<comment type="caution">
    <text evidence="3">The sequence shown here is derived from an EMBL/GenBank/DDBJ whole genome shotgun (WGS) entry which is preliminary data.</text>
</comment>
<evidence type="ECO:0000256" key="1">
    <source>
        <dbReference type="SAM" id="Coils"/>
    </source>
</evidence>
<gene>
    <name evidence="3" type="ORF">R1flu_002879</name>
</gene>
<dbReference type="AlphaFoldDB" id="A0ABD1Y8C5"/>
<dbReference type="EMBL" id="JBHFFA010000006">
    <property type="protein sequence ID" value="KAL2622674.1"/>
    <property type="molecule type" value="Genomic_DNA"/>
</dbReference>
<feature type="compositionally biased region" description="Basic and acidic residues" evidence="2">
    <location>
        <begin position="25"/>
        <end position="43"/>
    </location>
</feature>
<proteinExistence type="predicted"/>
<evidence type="ECO:0000313" key="4">
    <source>
        <dbReference type="Proteomes" id="UP001605036"/>
    </source>
</evidence>
<sequence length="169" mass="19527">MSGRRRISRATGSGSGIIISRKPKQNMEKKTTTMDMYDRERVQSHSGGQRTRSERITDNIISWPYKPTRSKSFGEETKKLPVLWRLSRKRGLDMKKNCDLIKDEEHIALMAAAGINSRSPSIQEVEAKRRNEEADALDAELEVLERLQREEEWNELGKAEAKRREEKKG</sequence>
<dbReference type="Proteomes" id="UP001605036">
    <property type="component" value="Unassembled WGS sequence"/>
</dbReference>
<evidence type="ECO:0000313" key="3">
    <source>
        <dbReference type="EMBL" id="KAL2622674.1"/>
    </source>
</evidence>
<protein>
    <submittedName>
        <fullName evidence="3">Uncharacterized protein</fullName>
    </submittedName>
</protein>
<feature type="coiled-coil region" evidence="1">
    <location>
        <begin position="122"/>
        <end position="154"/>
    </location>
</feature>
<keyword evidence="1" id="KW-0175">Coiled coil</keyword>